<dbReference type="InterPro" id="IPR013088">
    <property type="entry name" value="Znf_NHR/GATA"/>
</dbReference>
<dbReference type="CDD" id="cd06916">
    <property type="entry name" value="NR_DBD_like"/>
    <property type="match status" value="1"/>
</dbReference>
<comment type="caution">
    <text evidence="12">The sequence shown here is derived from an EMBL/GenBank/DDBJ whole genome shotgun (WGS) entry which is preliminary data.</text>
</comment>
<dbReference type="PRINTS" id="PR00047">
    <property type="entry name" value="STROIDFINGER"/>
</dbReference>
<feature type="region of interest" description="Disordered" evidence="10">
    <location>
        <begin position="308"/>
        <end position="328"/>
    </location>
</feature>
<proteinExistence type="predicted"/>
<keyword evidence="3" id="KW-0863">Zinc-finger</keyword>
<evidence type="ECO:0000256" key="5">
    <source>
        <dbReference type="ARBA" id="ARBA00023015"/>
    </source>
</evidence>
<dbReference type="PROSITE" id="PS00031">
    <property type="entry name" value="NUCLEAR_REC_DBD_1"/>
    <property type="match status" value="1"/>
</dbReference>
<feature type="region of interest" description="Disordered" evidence="10">
    <location>
        <begin position="1"/>
        <end position="79"/>
    </location>
</feature>
<dbReference type="Pfam" id="PF00105">
    <property type="entry name" value="zf-C4"/>
    <property type="match status" value="1"/>
</dbReference>
<protein>
    <recommendedName>
        <fullName evidence="11">Nuclear receptor domain-containing protein</fullName>
    </recommendedName>
</protein>
<evidence type="ECO:0000256" key="1">
    <source>
        <dbReference type="ARBA" id="ARBA00004123"/>
    </source>
</evidence>
<evidence type="ECO:0000256" key="9">
    <source>
        <dbReference type="ARBA" id="ARBA00023242"/>
    </source>
</evidence>
<feature type="compositionally biased region" description="Basic and acidic residues" evidence="10">
    <location>
        <begin position="10"/>
        <end position="35"/>
    </location>
</feature>
<sequence length="853" mass="96006">MLVIHKKSRSLMDENTRVPTDDTKPCKGTQKKMENVHLVPPASSNQNQQQIEIPSSSTSERRLSVKEEQVTDSDDKHSIDSEQLVSNAVGLQIRWTAEGLKVININNQSSESMPAEVQSPHSNVTSSNREPDSQAGNHVPVEVQPAHSIEISHNPRSPEDNSLQIDTTCTSSQNYVNIPKPSSTGPSTTLKCLVCGDKSSGIHYGVLACEGCKGFFRRALQDIGDPARKRCYYSKNCDITVLSRNRCQYCRLQKCLALGMSRSAAKLGRRSRKMREMIRSMEDSQTEQALHGLLSLNSEVERQIAISSENSVSGTSECPSPSMAEPPNQASMAALSMLLKQRAREGQFPARLSTETNSSYEDGCEMSPILKQEKTEIVDLHINPEEDRKVSPPVINHTPAHTQVSDQAARASIVSSLLTLPQHIAFRFPHPQFITADSKFNEHMMLSLAPTTMLNQSVNSYTSESQPESPQSVIVQNVSLDLRKNIRDDEHINKSPIKKRPYNPEVNGQFESNGHMETVAKQQRYDGSENGRESPENFPLKLVINERENKMDQNTEKFQEQFFQNSSRKLQEHNMDKFPNHPTKFHNKFLLQDGLVGIARNISENLERSLTNNGIQSVDYSMKSKEPQLSYMDHSDKMSEQIRKFGDHSNKNLLSNQNYRKDKQLDHTAVVAPIIKNNIIHREEDAKLTVPMLIYKIHESFLITFTLMKSKLDEMTRRLGEFKERRIVEGLMVQAGHFPNGLPSTEQQFLGPDGELLKPGVVCWEGFQSLLNKTIQDTVACVVHSKFIDADTNTMFVTSKNVLVKREEMKCGFPLGEHFVELLFSLCIRFNAFKLVDAEKALFSALVLISPGK</sequence>
<dbReference type="Gene3D" id="3.30.50.10">
    <property type="entry name" value="Erythroid Transcription Factor GATA-1, subunit A"/>
    <property type="match status" value="1"/>
</dbReference>
<keyword evidence="13" id="KW-1185">Reference proteome</keyword>
<dbReference type="SUPFAM" id="SSF57716">
    <property type="entry name" value="Glucocorticoid receptor-like (DNA-binding domain)"/>
    <property type="match status" value="1"/>
</dbReference>
<feature type="compositionally biased region" description="Polar residues" evidence="10">
    <location>
        <begin position="119"/>
        <end position="128"/>
    </location>
</feature>
<evidence type="ECO:0000256" key="4">
    <source>
        <dbReference type="ARBA" id="ARBA00022833"/>
    </source>
</evidence>
<reference evidence="12 13" key="1">
    <citation type="submission" date="2022-12" db="EMBL/GenBank/DDBJ databases">
        <title>Chromosome-level genome of Tegillarca granosa.</title>
        <authorList>
            <person name="Kim J."/>
        </authorList>
    </citation>
    <scope>NUCLEOTIDE SEQUENCE [LARGE SCALE GENOMIC DNA]</scope>
    <source>
        <strain evidence="12">Teg-2019</strain>
        <tissue evidence="12">Adductor muscle</tissue>
    </source>
</reference>
<feature type="region of interest" description="Disordered" evidence="10">
    <location>
        <begin position="111"/>
        <end position="138"/>
    </location>
</feature>
<keyword evidence="4" id="KW-0862">Zinc</keyword>
<dbReference type="EMBL" id="JARBDR010000214">
    <property type="protein sequence ID" value="KAJ8318218.1"/>
    <property type="molecule type" value="Genomic_DNA"/>
</dbReference>
<keyword evidence="5" id="KW-0805">Transcription regulation</keyword>
<feature type="compositionally biased region" description="Basic and acidic residues" evidence="10">
    <location>
        <begin position="59"/>
        <end position="79"/>
    </location>
</feature>
<evidence type="ECO:0000259" key="11">
    <source>
        <dbReference type="PROSITE" id="PS51030"/>
    </source>
</evidence>
<feature type="compositionally biased region" description="Polar residues" evidence="10">
    <location>
        <begin position="42"/>
        <end position="58"/>
    </location>
</feature>
<keyword evidence="7" id="KW-0804">Transcription</keyword>
<evidence type="ECO:0000256" key="3">
    <source>
        <dbReference type="ARBA" id="ARBA00022771"/>
    </source>
</evidence>
<gene>
    <name evidence="12" type="ORF">KUTeg_003309</name>
</gene>
<keyword evidence="9" id="KW-0539">Nucleus</keyword>
<dbReference type="PROSITE" id="PS51030">
    <property type="entry name" value="NUCLEAR_REC_DBD_2"/>
    <property type="match status" value="1"/>
</dbReference>
<comment type="subcellular location">
    <subcellularLocation>
        <location evidence="1">Nucleus</location>
    </subcellularLocation>
</comment>
<evidence type="ECO:0000313" key="13">
    <source>
        <dbReference type="Proteomes" id="UP001217089"/>
    </source>
</evidence>
<evidence type="ECO:0000256" key="6">
    <source>
        <dbReference type="ARBA" id="ARBA00023125"/>
    </source>
</evidence>
<dbReference type="SUPFAM" id="SSF48508">
    <property type="entry name" value="Nuclear receptor ligand-binding domain"/>
    <property type="match status" value="1"/>
</dbReference>
<name>A0ABQ9FLS4_TEGGR</name>
<keyword evidence="6" id="KW-0238">DNA-binding</keyword>
<evidence type="ECO:0000256" key="7">
    <source>
        <dbReference type="ARBA" id="ARBA00023163"/>
    </source>
</evidence>
<evidence type="ECO:0000256" key="8">
    <source>
        <dbReference type="ARBA" id="ARBA00023170"/>
    </source>
</evidence>
<evidence type="ECO:0000256" key="10">
    <source>
        <dbReference type="SAM" id="MobiDB-lite"/>
    </source>
</evidence>
<feature type="region of interest" description="Disordered" evidence="10">
    <location>
        <begin position="491"/>
        <end position="515"/>
    </location>
</feature>
<evidence type="ECO:0000313" key="12">
    <source>
        <dbReference type="EMBL" id="KAJ8318218.1"/>
    </source>
</evidence>
<keyword evidence="2" id="KW-0479">Metal-binding</keyword>
<organism evidence="12 13">
    <name type="scientific">Tegillarca granosa</name>
    <name type="common">Malaysian cockle</name>
    <name type="synonym">Anadara granosa</name>
    <dbReference type="NCBI Taxonomy" id="220873"/>
    <lineage>
        <taxon>Eukaryota</taxon>
        <taxon>Metazoa</taxon>
        <taxon>Spiralia</taxon>
        <taxon>Lophotrochozoa</taxon>
        <taxon>Mollusca</taxon>
        <taxon>Bivalvia</taxon>
        <taxon>Autobranchia</taxon>
        <taxon>Pteriomorphia</taxon>
        <taxon>Arcoida</taxon>
        <taxon>Arcoidea</taxon>
        <taxon>Arcidae</taxon>
        <taxon>Tegillarca</taxon>
    </lineage>
</organism>
<dbReference type="InterPro" id="IPR001628">
    <property type="entry name" value="Znf_hrmn_rcpt"/>
</dbReference>
<feature type="domain" description="Nuclear receptor" evidence="11">
    <location>
        <begin position="189"/>
        <end position="267"/>
    </location>
</feature>
<feature type="compositionally biased region" description="Polar residues" evidence="10">
    <location>
        <begin position="308"/>
        <end position="319"/>
    </location>
</feature>
<evidence type="ECO:0000256" key="2">
    <source>
        <dbReference type="ARBA" id="ARBA00022723"/>
    </source>
</evidence>
<dbReference type="InterPro" id="IPR035500">
    <property type="entry name" value="NHR-like_dom_sf"/>
</dbReference>
<dbReference type="Proteomes" id="UP001217089">
    <property type="component" value="Unassembled WGS sequence"/>
</dbReference>
<dbReference type="PANTHER" id="PTHR45805:SF2">
    <property type="entry name" value="NUCLEAR HORMONE RECEPTOR HR3-RELATED"/>
    <property type="match status" value="1"/>
</dbReference>
<dbReference type="PANTHER" id="PTHR45805">
    <property type="entry name" value="NUCLEAR HORMONE RECEPTOR HR3-RELATED"/>
    <property type="match status" value="1"/>
</dbReference>
<dbReference type="SMART" id="SM00399">
    <property type="entry name" value="ZnF_C4"/>
    <property type="match status" value="1"/>
</dbReference>
<accession>A0ABQ9FLS4</accession>
<dbReference type="Gene3D" id="1.10.565.10">
    <property type="entry name" value="Retinoid X Receptor"/>
    <property type="match status" value="1"/>
</dbReference>
<keyword evidence="8" id="KW-0675">Receptor</keyword>